<dbReference type="AlphaFoldDB" id="A0AAU9WAV2"/>
<feature type="disulfide bond" evidence="6">
    <location>
        <begin position="342"/>
        <end position="351"/>
    </location>
</feature>
<dbReference type="EMBL" id="CALNXJ010000011">
    <property type="protein sequence ID" value="CAH3108182.1"/>
    <property type="molecule type" value="Genomic_DNA"/>
</dbReference>
<keyword evidence="6" id="KW-0245">EGF-like domain</keyword>
<keyword evidence="4" id="KW-0732">Signal</keyword>
<organism evidence="8 9">
    <name type="scientific">Pocillopora meandrina</name>
    <dbReference type="NCBI Taxonomy" id="46732"/>
    <lineage>
        <taxon>Eukaryota</taxon>
        <taxon>Metazoa</taxon>
        <taxon>Cnidaria</taxon>
        <taxon>Anthozoa</taxon>
        <taxon>Hexacorallia</taxon>
        <taxon>Scleractinia</taxon>
        <taxon>Astrocoeniina</taxon>
        <taxon>Pocilloporidae</taxon>
        <taxon>Pocillopora</taxon>
    </lineage>
</organism>
<keyword evidence="5 6" id="KW-1015">Disulfide bond</keyword>
<dbReference type="PROSITE" id="PS01186">
    <property type="entry name" value="EGF_2"/>
    <property type="match status" value="1"/>
</dbReference>
<proteinExistence type="inferred from homology"/>
<dbReference type="PROSITE" id="PS52031">
    <property type="entry name" value="GG_LECTIN"/>
    <property type="match status" value="1"/>
</dbReference>
<protein>
    <recommendedName>
        <fullName evidence="7">EGF-like domain-containing protein</fullName>
    </recommendedName>
</protein>
<gene>
    <name evidence="8" type="ORF">PMEA_00003186</name>
</gene>
<dbReference type="PROSITE" id="PS50026">
    <property type="entry name" value="EGF_3"/>
    <property type="match status" value="1"/>
</dbReference>
<sequence length="491" mass="54738">VLDIHIRSEGYNDPGKAYPRSKAYIKVDGIDYSLQKRGFNVVVVDGETGVFLEARSFDTYADNSSGNHLRDFLNNLSGNKIVLVATQDSASKYMSPAIDALKRLGATDPLQVNYRDSFAFAGYAGVNKPQWITQERANRYLGPSEIFPQIPLPQPSYNSLVMHNSYLYMIAHMWNQLPAVTNSSTTLAQFRVFLEARSFDTYAESSSGYHLRDFLNNLSGNKIVLVATQDSASKHISPAIEALKRLGATDPLQGNYRDSFAFAGYAGVNKPQWITQKRADRYLGPTSLTPELLNANKIQNWSDVIHSETCDHYNIEVSLSFPCTSNPFCRPNYNQDDYQCVCKPGYSGVFCETGRFLSLSQLVRPKDAVDPAKQDGVVYRIPCECGKVDIGETGRPMQDRIKEHDRDIRLAPYGSKIVLVAVQDQGSHHMSSAIDALKRLGAKNAVQVQLRKPSWITQKHASRGKGPSEFTLMISLPAGKLRQLLPFMPPH</sequence>
<dbReference type="Gene3D" id="2.10.25.10">
    <property type="entry name" value="Laminin"/>
    <property type="match status" value="1"/>
</dbReference>
<keyword evidence="9" id="KW-1185">Reference proteome</keyword>
<evidence type="ECO:0000256" key="6">
    <source>
        <dbReference type="PROSITE-ProRule" id="PRU00076"/>
    </source>
</evidence>
<dbReference type="InterPro" id="IPR039220">
    <property type="entry name" value="FAM3"/>
</dbReference>
<dbReference type="Proteomes" id="UP001159428">
    <property type="component" value="Unassembled WGS sequence"/>
</dbReference>
<dbReference type="PROSITE" id="PS00022">
    <property type="entry name" value="EGF_1"/>
    <property type="match status" value="1"/>
</dbReference>
<dbReference type="InterPro" id="IPR000742">
    <property type="entry name" value="EGF"/>
</dbReference>
<feature type="non-terminal residue" evidence="8">
    <location>
        <position position="1"/>
    </location>
</feature>
<evidence type="ECO:0000256" key="4">
    <source>
        <dbReference type="ARBA" id="ARBA00022729"/>
    </source>
</evidence>
<evidence type="ECO:0000259" key="7">
    <source>
        <dbReference type="PROSITE" id="PS50026"/>
    </source>
</evidence>
<evidence type="ECO:0000256" key="5">
    <source>
        <dbReference type="ARBA" id="ARBA00023157"/>
    </source>
</evidence>
<dbReference type="Pfam" id="PF15711">
    <property type="entry name" value="ILEI"/>
    <property type="match status" value="3"/>
</dbReference>
<name>A0AAU9WAV2_9CNID</name>
<evidence type="ECO:0000313" key="8">
    <source>
        <dbReference type="EMBL" id="CAH3108182.1"/>
    </source>
</evidence>
<evidence type="ECO:0000256" key="3">
    <source>
        <dbReference type="ARBA" id="ARBA00022525"/>
    </source>
</evidence>
<evidence type="ECO:0000256" key="1">
    <source>
        <dbReference type="ARBA" id="ARBA00004613"/>
    </source>
</evidence>
<accession>A0AAU9WAV2</accession>
<dbReference type="InterPro" id="IPR039477">
    <property type="entry name" value="ILEI/PANDER_dom"/>
</dbReference>
<comment type="caution">
    <text evidence="8">The sequence shown here is derived from an EMBL/GenBank/DDBJ whole genome shotgun (WGS) entry which is preliminary data.</text>
</comment>
<comment type="similarity">
    <text evidence="2">Belongs to the FAM3 family.</text>
</comment>
<feature type="domain" description="EGF-like" evidence="7">
    <location>
        <begin position="314"/>
        <end position="352"/>
    </location>
</feature>
<dbReference type="GO" id="GO:0005576">
    <property type="term" value="C:extracellular region"/>
    <property type="evidence" value="ECO:0007669"/>
    <property type="project" value="UniProtKB-SubCell"/>
</dbReference>
<dbReference type="SUPFAM" id="SSF57196">
    <property type="entry name" value="EGF/Laminin"/>
    <property type="match status" value="1"/>
</dbReference>
<comment type="caution">
    <text evidence="6">Lacks conserved residue(s) required for the propagation of feature annotation.</text>
</comment>
<feature type="disulfide bond" evidence="6">
    <location>
        <begin position="323"/>
        <end position="340"/>
    </location>
</feature>
<evidence type="ECO:0000256" key="2">
    <source>
        <dbReference type="ARBA" id="ARBA00010905"/>
    </source>
</evidence>
<evidence type="ECO:0000313" key="9">
    <source>
        <dbReference type="Proteomes" id="UP001159428"/>
    </source>
</evidence>
<reference evidence="8 9" key="1">
    <citation type="submission" date="2022-05" db="EMBL/GenBank/DDBJ databases">
        <authorList>
            <consortium name="Genoscope - CEA"/>
            <person name="William W."/>
        </authorList>
    </citation>
    <scope>NUCLEOTIDE SEQUENCE [LARGE SCALE GENOMIC DNA]</scope>
</reference>
<dbReference type="CDD" id="cd00054">
    <property type="entry name" value="EGF_CA"/>
    <property type="match status" value="1"/>
</dbReference>
<dbReference type="PANTHER" id="PTHR14592">
    <property type="entry name" value="UNCHARACTERIZED FAM3"/>
    <property type="match status" value="1"/>
</dbReference>
<keyword evidence="3" id="KW-0964">Secreted</keyword>
<comment type="subcellular location">
    <subcellularLocation>
        <location evidence="1">Secreted</location>
    </subcellularLocation>
</comment>